<keyword evidence="5 7" id="KW-1133">Transmembrane helix</keyword>
<comment type="function">
    <text evidence="7">Required for formation of the rod structure of the flagellar apparatus. Together with FliI and FliH, may constitute the export apparatus of flagellin.</text>
</comment>
<dbReference type="Gene3D" id="3.40.50.12790">
    <property type="entry name" value="FHIPEP family, domain 4"/>
    <property type="match status" value="1"/>
</dbReference>
<keyword evidence="8" id="KW-0969">Cilium</keyword>
<dbReference type="NCBIfam" id="TIGR01398">
    <property type="entry name" value="FlhA"/>
    <property type="match status" value="1"/>
</dbReference>
<dbReference type="Gene3D" id="1.10.8.540">
    <property type="entry name" value="FHIPEP family, domain 3"/>
    <property type="match status" value="1"/>
</dbReference>
<evidence type="ECO:0000256" key="3">
    <source>
        <dbReference type="ARBA" id="ARBA00022475"/>
    </source>
</evidence>
<sequence>MKELFLQLWRGKRDLMLIGLVIGVLIVLFVPIPPMLLDFLLVANISMALLILLVTFFTETPLKFSTFPTILLLATLFRLALNVSATRLILEGADAGRVINAIGEFVVGGNYVVGAVVFLILVVVQYVVVTSGAQRVAEVAARFTLDSMPGKQMSIDADMNMGLIDEHEARRRRALIEKEANFYGAMDGATKFVKGDAIAGIIIILVNIVGGLAIGIAQLGLPWGEAVQRFTLLTIGDGIVTQIPSLVIAVATGVIITRAAADAQLGTEIPRQVLANPKALMIVGVALFLTLLLPGFPKVPVFVVLLTLAGLIWMSLRAAKEAEAEGEADAASSTGQTKASDEIQQWMRIEPLEIRHGADLSSLFSGPDSDFQERVATLRKQIAQDLGFLMPKLQVVPRMELGAKAYEIHFHGSRVGGGELMLDHVLAINPGGSRMKLEGPETRDPAYGLPAQWISKQSRQAARTAGYTIVDPDTVLMTHLGELMKRQSAELLTRAGVERMLQRMREQHGSLIEELVPAVMSYSDIQKVLQHLLREQVSIRNLEAILETLVDAGKTTKAAEELAERVRERLGGAICQGLRDAQGDLHVLTLAPDFERALLTNARGEQRSSLFTEMGQLDAFMKNLTRQVEAMMGRNLAPVVLCPAPIRRPLRAMLQRSMPYVTVIGLNEIPVNQSVRSFASIQAAAA</sequence>
<accession>A0ABW2YJL7</accession>
<evidence type="ECO:0000256" key="2">
    <source>
        <dbReference type="ARBA" id="ARBA00008835"/>
    </source>
</evidence>
<feature type="transmembrane region" description="Helical" evidence="7">
    <location>
        <begin position="197"/>
        <end position="219"/>
    </location>
</feature>
<keyword evidence="7" id="KW-0653">Protein transport</keyword>
<dbReference type="EMBL" id="JBHTIF010000003">
    <property type="protein sequence ID" value="MFD0726694.1"/>
    <property type="molecule type" value="Genomic_DNA"/>
</dbReference>
<dbReference type="Gene3D" id="3.40.30.60">
    <property type="entry name" value="FHIPEP family, domain 1"/>
    <property type="match status" value="1"/>
</dbReference>
<dbReference type="PROSITE" id="PS00994">
    <property type="entry name" value="FHIPEP"/>
    <property type="match status" value="1"/>
</dbReference>
<keyword evidence="9" id="KW-1185">Reference proteome</keyword>
<keyword evidence="7" id="KW-1006">Bacterial flagellum protein export</keyword>
<dbReference type="Pfam" id="PF00771">
    <property type="entry name" value="FHIPEP"/>
    <property type="match status" value="1"/>
</dbReference>
<dbReference type="Proteomes" id="UP001597110">
    <property type="component" value="Unassembled WGS sequence"/>
</dbReference>
<reference evidence="9" key="1">
    <citation type="journal article" date="2019" name="Int. J. Syst. Evol. Microbiol.">
        <title>The Global Catalogue of Microorganisms (GCM) 10K type strain sequencing project: providing services to taxonomists for standard genome sequencing and annotation.</title>
        <authorList>
            <consortium name="The Broad Institute Genomics Platform"/>
            <consortium name="The Broad Institute Genome Sequencing Center for Infectious Disease"/>
            <person name="Wu L."/>
            <person name="Ma J."/>
        </authorList>
    </citation>
    <scope>NUCLEOTIDE SEQUENCE [LARGE SCALE GENOMIC DNA]</scope>
    <source>
        <strain evidence="9">CCUG 55585</strain>
    </source>
</reference>
<dbReference type="InterPro" id="IPR042194">
    <property type="entry name" value="FHIPEP_1"/>
</dbReference>
<keyword evidence="8" id="KW-0282">Flagellum</keyword>
<keyword evidence="6 7" id="KW-0472">Membrane</keyword>
<feature type="transmembrane region" description="Helical" evidence="7">
    <location>
        <begin position="239"/>
        <end position="261"/>
    </location>
</feature>
<proteinExistence type="inferred from homology"/>
<dbReference type="PANTHER" id="PTHR30161:SF1">
    <property type="entry name" value="FLAGELLAR BIOSYNTHESIS PROTEIN FLHA-RELATED"/>
    <property type="match status" value="1"/>
</dbReference>
<evidence type="ECO:0000256" key="7">
    <source>
        <dbReference type="RuleBase" id="RU364093"/>
    </source>
</evidence>
<dbReference type="InterPro" id="IPR001712">
    <property type="entry name" value="T3SS_FHIPEP"/>
</dbReference>
<keyword evidence="8" id="KW-0966">Cell projection</keyword>
<name>A0ABW2YJL7_9GAMM</name>
<organism evidence="8 9">
    <name type="scientific">Lysobacter brunescens</name>
    <dbReference type="NCBI Taxonomy" id="262323"/>
    <lineage>
        <taxon>Bacteria</taxon>
        <taxon>Pseudomonadati</taxon>
        <taxon>Pseudomonadota</taxon>
        <taxon>Gammaproteobacteria</taxon>
        <taxon>Lysobacterales</taxon>
        <taxon>Lysobacteraceae</taxon>
        <taxon>Lysobacter</taxon>
    </lineage>
</organism>
<evidence type="ECO:0000313" key="9">
    <source>
        <dbReference type="Proteomes" id="UP001597110"/>
    </source>
</evidence>
<gene>
    <name evidence="7 8" type="primary">flhA</name>
    <name evidence="8" type="ORF">ACFQ0E_13915</name>
</gene>
<dbReference type="InterPro" id="IPR042196">
    <property type="entry name" value="FHIPEP_4"/>
</dbReference>
<comment type="caution">
    <text evidence="7">Lacks conserved residue(s) required for the propagation of feature annotation.</text>
</comment>
<dbReference type="PANTHER" id="PTHR30161">
    <property type="entry name" value="FLAGELLAR EXPORT PROTEIN, MEMBRANE FLHA SUBUNIT-RELATED"/>
    <property type="match status" value="1"/>
</dbReference>
<evidence type="ECO:0000256" key="4">
    <source>
        <dbReference type="ARBA" id="ARBA00022692"/>
    </source>
</evidence>
<dbReference type="InterPro" id="IPR006301">
    <property type="entry name" value="FlhA"/>
</dbReference>
<evidence type="ECO:0000256" key="1">
    <source>
        <dbReference type="ARBA" id="ARBA00004651"/>
    </source>
</evidence>
<feature type="transmembrane region" description="Helical" evidence="7">
    <location>
        <begin position="110"/>
        <end position="129"/>
    </location>
</feature>
<dbReference type="PIRSF" id="PIRSF005419">
    <property type="entry name" value="FlhA"/>
    <property type="match status" value="1"/>
</dbReference>
<dbReference type="InterPro" id="IPR042193">
    <property type="entry name" value="FHIPEP_3"/>
</dbReference>
<protein>
    <recommendedName>
        <fullName evidence="7">Flagellar biosynthesis protein FlhA</fullName>
    </recommendedName>
</protein>
<feature type="transmembrane region" description="Helical" evidence="7">
    <location>
        <begin position="15"/>
        <end position="33"/>
    </location>
</feature>
<evidence type="ECO:0000256" key="5">
    <source>
        <dbReference type="ARBA" id="ARBA00022989"/>
    </source>
</evidence>
<dbReference type="RefSeq" id="WP_386824801.1">
    <property type="nucleotide sequence ID" value="NZ_JBHTIF010000003.1"/>
</dbReference>
<dbReference type="InterPro" id="IPR025505">
    <property type="entry name" value="FHIPEP_CS"/>
</dbReference>
<keyword evidence="7" id="KW-0813">Transport</keyword>
<evidence type="ECO:0000313" key="8">
    <source>
        <dbReference type="EMBL" id="MFD0726694.1"/>
    </source>
</evidence>
<feature type="transmembrane region" description="Helical" evidence="7">
    <location>
        <begin position="39"/>
        <end position="58"/>
    </location>
</feature>
<comment type="caution">
    <text evidence="8">The sequence shown here is derived from an EMBL/GenBank/DDBJ whole genome shotgun (WGS) entry which is preliminary data.</text>
</comment>
<comment type="similarity">
    <text evidence="2 7">Belongs to the FHIPEP (flagella/HR/invasion proteins export pore) family.</text>
</comment>
<keyword evidence="3 7" id="KW-1003">Cell membrane</keyword>
<keyword evidence="4 7" id="KW-0812">Transmembrane</keyword>
<keyword evidence="7" id="KW-1005">Bacterial flagellum biogenesis</keyword>
<comment type="subcellular location">
    <subcellularLocation>
        <location evidence="1 7">Cell membrane</location>
        <topology evidence="1 7">Multi-pass membrane protein</topology>
    </subcellularLocation>
</comment>
<feature type="transmembrane region" description="Helical" evidence="7">
    <location>
        <begin position="273"/>
        <end position="293"/>
    </location>
</feature>
<dbReference type="PRINTS" id="PR00949">
    <property type="entry name" value="TYPE3IMAPROT"/>
</dbReference>
<evidence type="ECO:0000256" key="6">
    <source>
        <dbReference type="ARBA" id="ARBA00023136"/>
    </source>
</evidence>